<comment type="caution">
    <text evidence="1">The sequence shown here is derived from an EMBL/GenBank/DDBJ whole genome shotgun (WGS) entry which is preliminary data.</text>
</comment>
<proteinExistence type="predicted"/>
<evidence type="ECO:0000313" key="2">
    <source>
        <dbReference type="Proteomes" id="UP000024635"/>
    </source>
</evidence>
<name>A0A016U8M0_9BILA</name>
<protein>
    <submittedName>
        <fullName evidence="1">Uncharacterized protein</fullName>
    </submittedName>
</protein>
<dbReference type="AlphaFoldDB" id="A0A016U8M0"/>
<gene>
    <name evidence="1" type="primary">Acey_s0050.g2020</name>
    <name evidence="1" type="ORF">Y032_0050g2020</name>
</gene>
<keyword evidence="2" id="KW-1185">Reference proteome</keyword>
<dbReference type="EMBL" id="JARK01001386">
    <property type="protein sequence ID" value="EYC11644.1"/>
    <property type="molecule type" value="Genomic_DNA"/>
</dbReference>
<accession>A0A016U8M0</accession>
<organism evidence="1 2">
    <name type="scientific">Ancylostoma ceylanicum</name>
    <dbReference type="NCBI Taxonomy" id="53326"/>
    <lineage>
        <taxon>Eukaryota</taxon>
        <taxon>Metazoa</taxon>
        <taxon>Ecdysozoa</taxon>
        <taxon>Nematoda</taxon>
        <taxon>Chromadorea</taxon>
        <taxon>Rhabditida</taxon>
        <taxon>Rhabditina</taxon>
        <taxon>Rhabditomorpha</taxon>
        <taxon>Strongyloidea</taxon>
        <taxon>Ancylostomatidae</taxon>
        <taxon>Ancylostomatinae</taxon>
        <taxon>Ancylostoma</taxon>
    </lineage>
</organism>
<dbReference type="Proteomes" id="UP000024635">
    <property type="component" value="Unassembled WGS sequence"/>
</dbReference>
<sequence>MQLRLRSLSDLRRYKAMKQNRRSIDASTRVSHRPQVSLFGLPLEERLKASEARLSLQVSSIVASFTAVQIEDLY</sequence>
<evidence type="ECO:0000313" key="1">
    <source>
        <dbReference type="EMBL" id="EYC11644.1"/>
    </source>
</evidence>
<reference evidence="2" key="1">
    <citation type="journal article" date="2015" name="Nat. Genet.">
        <title>The genome and transcriptome of the zoonotic hookworm Ancylostoma ceylanicum identify infection-specific gene families.</title>
        <authorList>
            <person name="Schwarz E.M."/>
            <person name="Hu Y."/>
            <person name="Antoshechkin I."/>
            <person name="Miller M.M."/>
            <person name="Sternberg P.W."/>
            <person name="Aroian R.V."/>
        </authorList>
    </citation>
    <scope>NUCLEOTIDE SEQUENCE</scope>
    <source>
        <strain evidence="2">HY135</strain>
    </source>
</reference>